<dbReference type="InterPro" id="IPR036010">
    <property type="entry name" value="2Fe-2S_ferredoxin-like_sf"/>
</dbReference>
<dbReference type="PROSITE" id="PS51085">
    <property type="entry name" value="2FE2S_FER_2"/>
    <property type="match status" value="1"/>
</dbReference>
<dbReference type="PROSITE" id="PS00642">
    <property type="entry name" value="COMPLEX1_75K_2"/>
    <property type="match status" value="1"/>
</dbReference>
<evidence type="ECO:0000256" key="2">
    <source>
        <dbReference type="ARBA" id="ARBA00005404"/>
    </source>
</evidence>
<dbReference type="EMBL" id="JANIBJ010000013">
    <property type="protein sequence ID" value="MCQ8104175.1"/>
    <property type="molecule type" value="Genomic_DNA"/>
</dbReference>
<gene>
    <name evidence="13" type="ORF">NP590_08670</name>
</gene>
<evidence type="ECO:0000313" key="13">
    <source>
        <dbReference type="EMBL" id="MCQ8104175.1"/>
    </source>
</evidence>
<evidence type="ECO:0000259" key="11">
    <source>
        <dbReference type="PROSITE" id="PS51085"/>
    </source>
</evidence>
<dbReference type="Pfam" id="PF13459">
    <property type="entry name" value="Fer4_15"/>
    <property type="match status" value="1"/>
</dbReference>
<protein>
    <recommendedName>
        <fullName evidence="3">NADH-quinone oxidoreductase subunit G</fullName>
    </recommendedName>
    <alternativeName>
        <fullName evidence="9">NADH dehydrogenase I subunit G</fullName>
    </alternativeName>
    <alternativeName>
        <fullName evidence="10">NDH-1 subunit G</fullName>
    </alternativeName>
</protein>
<evidence type="ECO:0000256" key="7">
    <source>
        <dbReference type="ARBA" id="ARBA00023014"/>
    </source>
</evidence>
<dbReference type="PIRSF" id="PIRSF000309">
    <property type="entry name" value="NAD_red_hyd_HoxU"/>
    <property type="match status" value="1"/>
</dbReference>
<evidence type="ECO:0000256" key="9">
    <source>
        <dbReference type="ARBA" id="ARBA00031577"/>
    </source>
</evidence>
<evidence type="ECO:0000256" key="5">
    <source>
        <dbReference type="ARBA" id="ARBA00022723"/>
    </source>
</evidence>
<keyword evidence="6" id="KW-0408">Iron</keyword>
<dbReference type="PROSITE" id="PS51839">
    <property type="entry name" value="4FE4S_HC3"/>
    <property type="match status" value="1"/>
</dbReference>
<dbReference type="InterPro" id="IPR000283">
    <property type="entry name" value="NADH_UbQ_OxRdtase_75kDa_su_CS"/>
</dbReference>
<dbReference type="SUPFAM" id="SSF54862">
    <property type="entry name" value="4Fe-4S ferredoxins"/>
    <property type="match status" value="1"/>
</dbReference>
<dbReference type="SUPFAM" id="SSF54292">
    <property type="entry name" value="2Fe-2S ferredoxin-like"/>
    <property type="match status" value="1"/>
</dbReference>
<dbReference type="Gene3D" id="3.30.70.20">
    <property type="match status" value="1"/>
</dbReference>
<evidence type="ECO:0000256" key="10">
    <source>
        <dbReference type="ARBA" id="ARBA00032783"/>
    </source>
</evidence>
<comment type="similarity">
    <text evidence="2">Belongs to the complex I 75 kDa subunit family.</text>
</comment>
<keyword evidence="14" id="KW-1185">Reference proteome</keyword>
<comment type="cofactor">
    <cofactor evidence="1">
        <name>[4Fe-4S] cluster</name>
        <dbReference type="ChEBI" id="CHEBI:49883"/>
    </cofactor>
</comment>
<evidence type="ECO:0000256" key="1">
    <source>
        <dbReference type="ARBA" id="ARBA00001966"/>
    </source>
</evidence>
<evidence type="ECO:0000313" key="14">
    <source>
        <dbReference type="Proteomes" id="UP001524499"/>
    </source>
</evidence>
<dbReference type="Pfam" id="PF13510">
    <property type="entry name" value="Fer2_4"/>
    <property type="match status" value="1"/>
</dbReference>
<dbReference type="InterPro" id="IPR019574">
    <property type="entry name" value="NADH_UbQ_OxRdtase_Gsu_4Fe4S-bd"/>
</dbReference>
<evidence type="ECO:0000256" key="6">
    <source>
        <dbReference type="ARBA" id="ARBA00023004"/>
    </source>
</evidence>
<comment type="subunit">
    <text evidence="8">Composed of 13 different subunits. Subunits NuoCD, E, F, and G constitute the peripheral sector of the complex.</text>
</comment>
<name>A0ABT1TFG3_9GAMM</name>
<dbReference type="RefSeq" id="WP_256601946.1">
    <property type="nucleotide sequence ID" value="NZ_JANIBJ010000013.1"/>
</dbReference>
<dbReference type="Proteomes" id="UP001524499">
    <property type="component" value="Unassembled WGS sequence"/>
</dbReference>
<proteinExistence type="inferred from homology"/>
<reference evidence="13 14" key="1">
    <citation type="submission" date="2022-07" db="EMBL/GenBank/DDBJ databases">
        <title>Methylomonas rivi sp. nov., Methylomonas rosea sp. nov., Methylomonas aureus sp. nov. and Methylomonas subterranea sp. nov., four novel methanotrophs isolated from a freshwater creek and the deep terrestrial subsurface.</title>
        <authorList>
            <person name="Abin C."/>
            <person name="Sankaranarayanan K."/>
            <person name="Garner C."/>
            <person name="Sindelar R."/>
            <person name="Kotary K."/>
            <person name="Garner R."/>
            <person name="Barclay S."/>
            <person name="Lawson P."/>
            <person name="Krumholz L."/>
        </authorList>
    </citation>
    <scope>NUCLEOTIDE SEQUENCE [LARGE SCALE GENOMIC DNA]</scope>
    <source>
        <strain evidence="13 14">SURF-2</strain>
    </source>
</reference>
<sequence>MTGTIDIDGQSIPFEDGQTIIEAATAAGVYIPHLCHRPGYTPHGSCKLCTVKVNGRNCSACTFPATDGQTVINNSDELEQDRRRITQMLFVEGNHMCPSCEKSGNCQLQGVAYHLNMLDNHYPHFYPRREMDASHPDILIDHNRCIFCNLCVRASKEKDGKNVFGIAGRGINKRLIVNSPSGQLKDSNMSIEDCAAHICPTGAILIKRTGYQVPIGQRIYDQKHISEVALAQENAHGQD</sequence>
<accession>A0ABT1TFG3</accession>
<organism evidence="13 14">
    <name type="scientific">Methylomonas subterranea</name>
    <dbReference type="NCBI Taxonomy" id="2952225"/>
    <lineage>
        <taxon>Bacteria</taxon>
        <taxon>Pseudomonadati</taxon>
        <taxon>Pseudomonadota</taxon>
        <taxon>Gammaproteobacteria</taxon>
        <taxon>Methylococcales</taxon>
        <taxon>Methylococcaceae</taxon>
        <taxon>Methylomonas</taxon>
    </lineage>
</organism>
<dbReference type="Gene3D" id="3.10.20.740">
    <property type="match status" value="1"/>
</dbReference>
<dbReference type="InterPro" id="IPR016214">
    <property type="entry name" value="NAD-red_Hydgase_HoxS_gsu"/>
</dbReference>
<comment type="caution">
    <text evidence="13">The sequence shown here is derived from an EMBL/GenBank/DDBJ whole genome shotgun (WGS) entry which is preliminary data.</text>
</comment>
<evidence type="ECO:0000259" key="12">
    <source>
        <dbReference type="PROSITE" id="PS51839"/>
    </source>
</evidence>
<keyword evidence="4" id="KW-0004">4Fe-4S</keyword>
<feature type="domain" description="4Fe-4S His(Cys)3-ligated-type" evidence="12">
    <location>
        <begin position="77"/>
        <end position="116"/>
    </location>
</feature>
<dbReference type="CDD" id="cd00207">
    <property type="entry name" value="fer2"/>
    <property type="match status" value="1"/>
</dbReference>
<dbReference type="InterPro" id="IPR001041">
    <property type="entry name" value="2Fe-2S_ferredoxin-type"/>
</dbReference>
<dbReference type="Pfam" id="PF10588">
    <property type="entry name" value="NADH-G_4Fe-4S_3"/>
    <property type="match status" value="1"/>
</dbReference>
<dbReference type="SMART" id="SM00929">
    <property type="entry name" value="NADH-G_4Fe-4S_3"/>
    <property type="match status" value="1"/>
</dbReference>
<evidence type="ECO:0000256" key="8">
    <source>
        <dbReference type="ARBA" id="ARBA00026021"/>
    </source>
</evidence>
<evidence type="ECO:0000256" key="3">
    <source>
        <dbReference type="ARBA" id="ARBA00019902"/>
    </source>
</evidence>
<keyword evidence="5" id="KW-0479">Metal-binding</keyword>
<evidence type="ECO:0000256" key="4">
    <source>
        <dbReference type="ARBA" id="ARBA00022485"/>
    </source>
</evidence>
<feature type="domain" description="2Fe-2S ferredoxin-type" evidence="11">
    <location>
        <begin position="1"/>
        <end position="78"/>
    </location>
</feature>
<keyword evidence="7" id="KW-0411">Iron-sulfur</keyword>